<keyword evidence="2" id="KW-1185">Reference proteome</keyword>
<protein>
    <submittedName>
        <fullName evidence="1">Uncharacterized protein</fullName>
    </submittedName>
</protein>
<evidence type="ECO:0000313" key="2">
    <source>
        <dbReference type="Proteomes" id="UP001189624"/>
    </source>
</evidence>
<organism evidence="1 2">
    <name type="scientific">Sphenostylis stenocarpa</name>
    <dbReference type="NCBI Taxonomy" id="92480"/>
    <lineage>
        <taxon>Eukaryota</taxon>
        <taxon>Viridiplantae</taxon>
        <taxon>Streptophyta</taxon>
        <taxon>Embryophyta</taxon>
        <taxon>Tracheophyta</taxon>
        <taxon>Spermatophyta</taxon>
        <taxon>Magnoliopsida</taxon>
        <taxon>eudicotyledons</taxon>
        <taxon>Gunneridae</taxon>
        <taxon>Pentapetalae</taxon>
        <taxon>rosids</taxon>
        <taxon>fabids</taxon>
        <taxon>Fabales</taxon>
        <taxon>Fabaceae</taxon>
        <taxon>Papilionoideae</taxon>
        <taxon>50 kb inversion clade</taxon>
        <taxon>NPAAA clade</taxon>
        <taxon>indigoferoid/millettioid clade</taxon>
        <taxon>Phaseoleae</taxon>
        <taxon>Sphenostylis</taxon>
    </lineage>
</organism>
<dbReference type="AlphaFoldDB" id="A0AA86SDL3"/>
<dbReference type="Gramene" id="rna-AYBTSS11_LOCUS8123">
    <property type="protein sequence ID" value="CAJ1937611.1"/>
    <property type="gene ID" value="gene-AYBTSS11_LOCUS8123"/>
</dbReference>
<sequence>MSFCERKEDRCPVSHSSLRLVRKVLSFQRSPLALSFAQVERRPIRSLLSDTIRTLPEDKIPPGELFILDSPAGFRKRESGQMEVVLTFERRSTNSNYSCHLHWADKKRQLPSPSLVQSMARSFF</sequence>
<gene>
    <name evidence="1" type="ORF">AYBTSS11_LOCUS8123</name>
</gene>
<name>A0AA86SDL3_9FABA</name>
<dbReference type="EMBL" id="OY731400">
    <property type="protein sequence ID" value="CAJ1937611.1"/>
    <property type="molecule type" value="Genomic_DNA"/>
</dbReference>
<reference evidence="1" key="1">
    <citation type="submission" date="2023-10" db="EMBL/GenBank/DDBJ databases">
        <authorList>
            <person name="Domelevo Entfellner J.-B."/>
        </authorList>
    </citation>
    <scope>NUCLEOTIDE SEQUENCE</scope>
</reference>
<evidence type="ECO:0000313" key="1">
    <source>
        <dbReference type="EMBL" id="CAJ1937611.1"/>
    </source>
</evidence>
<accession>A0AA86SDL3</accession>
<proteinExistence type="predicted"/>
<dbReference type="Proteomes" id="UP001189624">
    <property type="component" value="Chromosome 3"/>
</dbReference>